<dbReference type="PANTHER" id="PTHR43161">
    <property type="entry name" value="SORBITOL DEHYDROGENASE"/>
    <property type="match status" value="1"/>
</dbReference>
<name>A0AAN8J9E0_PATCE</name>
<evidence type="ECO:0000256" key="3">
    <source>
        <dbReference type="ARBA" id="ARBA00022723"/>
    </source>
</evidence>
<gene>
    <name evidence="11" type="ORF">SNE40_016883</name>
</gene>
<dbReference type="Gene3D" id="3.90.180.10">
    <property type="entry name" value="Medium-chain alcohol dehydrogenases, catalytic domain"/>
    <property type="match status" value="1"/>
</dbReference>
<dbReference type="InterPro" id="IPR013149">
    <property type="entry name" value="ADH-like_C"/>
</dbReference>
<evidence type="ECO:0000256" key="6">
    <source>
        <dbReference type="ARBA" id="ARBA00023027"/>
    </source>
</evidence>
<organism evidence="11 12">
    <name type="scientific">Patella caerulea</name>
    <name type="common">Rayed Mediterranean limpet</name>
    <dbReference type="NCBI Taxonomy" id="87958"/>
    <lineage>
        <taxon>Eukaryota</taxon>
        <taxon>Metazoa</taxon>
        <taxon>Spiralia</taxon>
        <taxon>Lophotrochozoa</taxon>
        <taxon>Mollusca</taxon>
        <taxon>Gastropoda</taxon>
        <taxon>Patellogastropoda</taxon>
        <taxon>Patelloidea</taxon>
        <taxon>Patellidae</taxon>
        <taxon>Patella</taxon>
    </lineage>
</organism>
<keyword evidence="5" id="KW-0560">Oxidoreductase</keyword>
<comment type="caution">
    <text evidence="11">The sequence shown here is derived from an EMBL/GenBank/DDBJ whole genome shotgun (WGS) entry which is preliminary data.</text>
</comment>
<evidence type="ECO:0000259" key="10">
    <source>
        <dbReference type="SMART" id="SM00829"/>
    </source>
</evidence>
<sequence length="350" mass="37413">MANSDNTAAVLHAANDLRMESISVPEPKDTEVLISMGSVGICGSDIKYWALGKCGKFVVKEPMVLGHEASGVVVGVGSKVTHLKEGDRVAIEPGIPCRSCNLCKKGRYNLCPGVEFCATPPIDGNLCRLYKHPADFCFKLPDHVSLDEGAMLEPLSVAVYSCKRAEIDLGSTVLVCGAGPIGLLAMMVAKNAGATNIMITDIDEHRLNFAKKMGADHIFKIVDKDGDVVARKVSSILGEPDVTLDCSGVDSSFILGIQVTRPGGKVVRVGGGSPKVELPLTRLNTNEVDLLGIFRYANCYPIALDLIASGALNVKPLISHHFTLLETEKAFLTASDRNSQSIKVIIHCDR</sequence>
<dbReference type="Pfam" id="PF08240">
    <property type="entry name" value="ADH_N"/>
    <property type="match status" value="1"/>
</dbReference>
<dbReference type="SUPFAM" id="SSF51735">
    <property type="entry name" value="NAD(P)-binding Rossmann-fold domains"/>
    <property type="match status" value="1"/>
</dbReference>
<dbReference type="GO" id="GO:0008270">
    <property type="term" value="F:zinc ion binding"/>
    <property type="evidence" value="ECO:0007669"/>
    <property type="project" value="InterPro"/>
</dbReference>
<keyword evidence="6" id="KW-0520">NAD</keyword>
<evidence type="ECO:0000256" key="9">
    <source>
        <dbReference type="RuleBase" id="RU361277"/>
    </source>
</evidence>
<keyword evidence="3 9" id="KW-0479">Metal-binding</keyword>
<proteinExistence type="inferred from homology"/>
<evidence type="ECO:0000256" key="2">
    <source>
        <dbReference type="ARBA" id="ARBA00008072"/>
    </source>
</evidence>
<feature type="domain" description="Enoyl reductase (ER)" evidence="10">
    <location>
        <begin position="12"/>
        <end position="346"/>
    </location>
</feature>
<dbReference type="GO" id="GO:0003939">
    <property type="term" value="F:L-iditol 2-dehydrogenase (NAD+) activity"/>
    <property type="evidence" value="ECO:0007669"/>
    <property type="project" value="TreeGrafter"/>
</dbReference>
<dbReference type="FunFam" id="3.40.50.720:FF:000068">
    <property type="entry name" value="Sorbitol dehydrogenase"/>
    <property type="match status" value="1"/>
</dbReference>
<dbReference type="SUPFAM" id="SSF50129">
    <property type="entry name" value="GroES-like"/>
    <property type="match status" value="1"/>
</dbReference>
<comment type="cofactor">
    <cofactor evidence="1 9">
        <name>Zn(2+)</name>
        <dbReference type="ChEBI" id="CHEBI:29105"/>
    </cofactor>
</comment>
<evidence type="ECO:0000256" key="1">
    <source>
        <dbReference type="ARBA" id="ARBA00001947"/>
    </source>
</evidence>
<protein>
    <recommendedName>
        <fullName evidence="7">Sorbitol dehydrogenase</fullName>
    </recommendedName>
    <alternativeName>
        <fullName evidence="8">Polyol dehydrogenase</fullName>
    </alternativeName>
</protein>
<accession>A0AAN8J9E0</accession>
<keyword evidence="4 9" id="KW-0862">Zinc</keyword>
<dbReference type="InterPro" id="IPR011032">
    <property type="entry name" value="GroES-like_sf"/>
</dbReference>
<dbReference type="InterPro" id="IPR013154">
    <property type="entry name" value="ADH-like_N"/>
</dbReference>
<dbReference type="PANTHER" id="PTHR43161:SF9">
    <property type="entry name" value="SORBITOL DEHYDROGENASE"/>
    <property type="match status" value="1"/>
</dbReference>
<dbReference type="PROSITE" id="PS00059">
    <property type="entry name" value="ADH_ZINC"/>
    <property type="match status" value="1"/>
</dbReference>
<evidence type="ECO:0000256" key="7">
    <source>
        <dbReference type="ARBA" id="ARBA00026132"/>
    </source>
</evidence>
<dbReference type="Gene3D" id="3.40.50.720">
    <property type="entry name" value="NAD(P)-binding Rossmann-like Domain"/>
    <property type="match status" value="1"/>
</dbReference>
<dbReference type="Proteomes" id="UP001347796">
    <property type="component" value="Unassembled WGS sequence"/>
</dbReference>
<dbReference type="InterPro" id="IPR036291">
    <property type="entry name" value="NAD(P)-bd_dom_sf"/>
</dbReference>
<evidence type="ECO:0000256" key="4">
    <source>
        <dbReference type="ARBA" id="ARBA00022833"/>
    </source>
</evidence>
<dbReference type="EMBL" id="JAZGQO010000011">
    <property type="protein sequence ID" value="KAK6173431.1"/>
    <property type="molecule type" value="Genomic_DNA"/>
</dbReference>
<reference evidence="11 12" key="1">
    <citation type="submission" date="2024-01" db="EMBL/GenBank/DDBJ databases">
        <title>The genome of the rayed Mediterranean limpet Patella caerulea (Linnaeus, 1758).</title>
        <authorList>
            <person name="Anh-Thu Weber A."/>
            <person name="Halstead-Nussloch G."/>
        </authorList>
    </citation>
    <scope>NUCLEOTIDE SEQUENCE [LARGE SCALE GENOMIC DNA]</scope>
    <source>
        <strain evidence="11">AATW-2023a</strain>
        <tissue evidence="11">Whole specimen</tissue>
    </source>
</reference>
<evidence type="ECO:0000256" key="5">
    <source>
        <dbReference type="ARBA" id="ARBA00023002"/>
    </source>
</evidence>
<dbReference type="InterPro" id="IPR002328">
    <property type="entry name" value="ADH_Zn_CS"/>
</dbReference>
<keyword evidence="12" id="KW-1185">Reference proteome</keyword>
<evidence type="ECO:0000313" key="12">
    <source>
        <dbReference type="Proteomes" id="UP001347796"/>
    </source>
</evidence>
<dbReference type="InterPro" id="IPR020843">
    <property type="entry name" value="ER"/>
</dbReference>
<comment type="similarity">
    <text evidence="2 9">Belongs to the zinc-containing alcohol dehydrogenase family.</text>
</comment>
<dbReference type="SMART" id="SM00829">
    <property type="entry name" value="PKS_ER"/>
    <property type="match status" value="1"/>
</dbReference>
<evidence type="ECO:0000256" key="8">
    <source>
        <dbReference type="ARBA" id="ARBA00032485"/>
    </source>
</evidence>
<dbReference type="CDD" id="cd05285">
    <property type="entry name" value="sorbitol_DH"/>
    <property type="match status" value="1"/>
</dbReference>
<dbReference type="Pfam" id="PF00107">
    <property type="entry name" value="ADH_zinc_N"/>
    <property type="match status" value="1"/>
</dbReference>
<dbReference type="AlphaFoldDB" id="A0AAN8J9E0"/>
<evidence type="ECO:0000313" key="11">
    <source>
        <dbReference type="EMBL" id="KAK6173431.1"/>
    </source>
</evidence>
<dbReference type="InterPro" id="IPR045306">
    <property type="entry name" value="SDH-like"/>
</dbReference>
<dbReference type="GO" id="GO:0006062">
    <property type="term" value="P:sorbitol catabolic process"/>
    <property type="evidence" value="ECO:0007669"/>
    <property type="project" value="TreeGrafter"/>
</dbReference>